<protein>
    <submittedName>
        <fullName evidence="3">Addiction module protein</fullName>
    </submittedName>
</protein>
<evidence type="ECO:0000256" key="2">
    <source>
        <dbReference type="ARBA" id="ARBA00022649"/>
    </source>
</evidence>
<keyword evidence="2" id="KW-1277">Toxin-antitoxin system</keyword>
<dbReference type="Gene3D" id="3.30.2310.20">
    <property type="entry name" value="RelE-like"/>
    <property type="match status" value="1"/>
</dbReference>
<dbReference type="Pfam" id="PF05016">
    <property type="entry name" value="ParE_toxin"/>
    <property type="match status" value="1"/>
</dbReference>
<dbReference type="PANTHER" id="PTHR33755:SF5">
    <property type="entry name" value="TYPE II TOXIN-ANTITOXIN SYSTEM RELE_PARE FAMILY TOXIN"/>
    <property type="match status" value="1"/>
</dbReference>
<dbReference type="InterPro" id="IPR051803">
    <property type="entry name" value="TA_system_RelE-like_toxin"/>
</dbReference>
<accession>A0A401IHQ7</accession>
<sequence>MDYQVILSPKAVNDLEKIVRYIAINNPEAAKKIGQQLLSKAKELSQFPLRGQIVPEFNDPNLRQLILKPYRIIYRVEQSKKQISIARFWHSSRESLEL</sequence>
<keyword evidence="4" id="KW-1185">Reference proteome</keyword>
<evidence type="ECO:0000313" key="3">
    <source>
        <dbReference type="EMBL" id="GBF80784.1"/>
    </source>
</evidence>
<dbReference type="EMBL" id="BDQK01000013">
    <property type="protein sequence ID" value="GBF80784.1"/>
    <property type="molecule type" value="Genomic_DNA"/>
</dbReference>
<evidence type="ECO:0000313" key="4">
    <source>
        <dbReference type="Proteomes" id="UP000287247"/>
    </source>
</evidence>
<dbReference type="Proteomes" id="UP000287247">
    <property type="component" value="Unassembled WGS sequence"/>
</dbReference>
<dbReference type="PANTHER" id="PTHR33755">
    <property type="entry name" value="TOXIN PARE1-RELATED"/>
    <property type="match status" value="1"/>
</dbReference>
<gene>
    <name evidence="3" type="ORF">AsFPU1_2189</name>
</gene>
<dbReference type="SUPFAM" id="SSF143011">
    <property type="entry name" value="RelE-like"/>
    <property type="match status" value="1"/>
</dbReference>
<comment type="caution">
    <text evidence="3">The sequence shown here is derived from an EMBL/GenBank/DDBJ whole genome shotgun (WGS) entry which is preliminary data.</text>
</comment>
<evidence type="ECO:0000256" key="1">
    <source>
        <dbReference type="ARBA" id="ARBA00006226"/>
    </source>
</evidence>
<name>A0A401IHQ7_APHSA</name>
<dbReference type="AlphaFoldDB" id="A0A401IHQ7"/>
<dbReference type="InterPro" id="IPR035093">
    <property type="entry name" value="RelE/ParE_toxin_dom_sf"/>
</dbReference>
<organism evidence="3 4">
    <name type="scientific">Aphanothece sacrum FPU1</name>
    <dbReference type="NCBI Taxonomy" id="1920663"/>
    <lineage>
        <taxon>Bacteria</taxon>
        <taxon>Bacillati</taxon>
        <taxon>Cyanobacteriota</taxon>
        <taxon>Cyanophyceae</taxon>
        <taxon>Oscillatoriophycideae</taxon>
        <taxon>Chroococcales</taxon>
        <taxon>Aphanothecaceae</taxon>
        <taxon>Aphanothece</taxon>
    </lineage>
</organism>
<dbReference type="OrthoDB" id="514150at2"/>
<dbReference type="InterPro" id="IPR007712">
    <property type="entry name" value="RelE/ParE_toxin"/>
</dbReference>
<comment type="similarity">
    <text evidence="1">Belongs to the RelE toxin family.</text>
</comment>
<reference evidence="4" key="1">
    <citation type="submission" date="2017-05" db="EMBL/GenBank/DDBJ databases">
        <title>Physiological properties and genetic analysis related to exopolysaccharide production of fresh-water unicellular cyanobacterium Aphanothece sacrum, Suizenji Nori, that has been cultured as a food source in Japan.</title>
        <authorList>
            <person name="Kanesaki Y."/>
            <person name="Yoshikawa S."/>
            <person name="Ohki K."/>
        </authorList>
    </citation>
    <scope>NUCLEOTIDE SEQUENCE [LARGE SCALE GENOMIC DNA]</scope>
    <source>
        <strain evidence="4">FPU1</strain>
    </source>
</reference>
<proteinExistence type="inferred from homology"/>
<dbReference type="RefSeq" id="WP_124970556.1">
    <property type="nucleotide sequence ID" value="NZ_BDQK01000013.1"/>
</dbReference>
<dbReference type="NCBIfam" id="TIGR02385">
    <property type="entry name" value="RelE_StbE"/>
    <property type="match status" value="1"/>
</dbReference>